<evidence type="ECO:0000256" key="1">
    <source>
        <dbReference type="SAM" id="MobiDB-lite"/>
    </source>
</evidence>
<sequence>MDRGTSLVASPECFCGSEGSPLAMEDPRLVATSVLGSAGSPDLYVSCPPVCELDDLLAPPGRFDPAQTDQAPRKGSLYGAGTAPSFGSGGVELLPF</sequence>
<dbReference type="AlphaFoldDB" id="A0ABD3GMW1"/>
<name>A0ABD3GMW1_9MARC</name>
<accession>A0ABD3GMW1</accession>
<protein>
    <submittedName>
        <fullName evidence="2">Uncharacterized protein</fullName>
    </submittedName>
</protein>
<dbReference type="Proteomes" id="UP001633002">
    <property type="component" value="Unassembled WGS sequence"/>
</dbReference>
<comment type="caution">
    <text evidence="2">The sequence shown here is derived from an EMBL/GenBank/DDBJ whole genome shotgun (WGS) entry which is preliminary data.</text>
</comment>
<keyword evidence="3" id="KW-1185">Reference proteome</keyword>
<gene>
    <name evidence="2" type="ORF">R1sor_022331</name>
</gene>
<reference evidence="2 3" key="1">
    <citation type="submission" date="2024-09" db="EMBL/GenBank/DDBJ databases">
        <title>Chromosome-scale assembly of Riccia sorocarpa.</title>
        <authorList>
            <person name="Paukszto L."/>
        </authorList>
    </citation>
    <scope>NUCLEOTIDE SEQUENCE [LARGE SCALE GENOMIC DNA]</scope>
    <source>
        <strain evidence="2">LP-2024</strain>
        <tissue evidence="2">Aerial parts of the thallus</tissue>
    </source>
</reference>
<evidence type="ECO:0000313" key="3">
    <source>
        <dbReference type="Proteomes" id="UP001633002"/>
    </source>
</evidence>
<organism evidence="2 3">
    <name type="scientific">Riccia sorocarpa</name>
    <dbReference type="NCBI Taxonomy" id="122646"/>
    <lineage>
        <taxon>Eukaryota</taxon>
        <taxon>Viridiplantae</taxon>
        <taxon>Streptophyta</taxon>
        <taxon>Embryophyta</taxon>
        <taxon>Marchantiophyta</taxon>
        <taxon>Marchantiopsida</taxon>
        <taxon>Marchantiidae</taxon>
        <taxon>Marchantiales</taxon>
        <taxon>Ricciaceae</taxon>
        <taxon>Riccia</taxon>
    </lineage>
</organism>
<evidence type="ECO:0000313" key="2">
    <source>
        <dbReference type="EMBL" id="KAL3679375.1"/>
    </source>
</evidence>
<proteinExistence type="predicted"/>
<dbReference type="EMBL" id="JBJQOH010000007">
    <property type="protein sequence ID" value="KAL3679375.1"/>
    <property type="molecule type" value="Genomic_DNA"/>
</dbReference>
<feature type="region of interest" description="Disordered" evidence="1">
    <location>
        <begin position="61"/>
        <end position="96"/>
    </location>
</feature>